<dbReference type="AlphaFoldDB" id="A0A511YNX4"/>
<name>A0A511YNX4_9FLAO</name>
<gene>
    <name evidence="1" type="ORF">CHA01nite_26300</name>
</gene>
<comment type="caution">
    <text evidence="1">The sequence shown here is derived from an EMBL/GenBank/DDBJ whole genome shotgun (WGS) entry which is preliminary data.</text>
</comment>
<accession>A0A511YNX4</accession>
<dbReference type="RefSeq" id="WP_146942123.1">
    <property type="nucleotide sequence ID" value="NZ_BJYJ01000014.1"/>
</dbReference>
<proteinExistence type="predicted"/>
<organism evidence="1 2">
    <name type="scientific">Chryseobacterium hagamense</name>
    <dbReference type="NCBI Taxonomy" id="395935"/>
    <lineage>
        <taxon>Bacteria</taxon>
        <taxon>Pseudomonadati</taxon>
        <taxon>Bacteroidota</taxon>
        <taxon>Flavobacteriia</taxon>
        <taxon>Flavobacteriales</taxon>
        <taxon>Weeksellaceae</taxon>
        <taxon>Chryseobacterium group</taxon>
        <taxon>Chryseobacterium</taxon>
    </lineage>
</organism>
<evidence type="ECO:0000313" key="2">
    <source>
        <dbReference type="Proteomes" id="UP000321863"/>
    </source>
</evidence>
<keyword evidence="2" id="KW-1185">Reference proteome</keyword>
<dbReference type="OrthoDB" id="1147965at2"/>
<reference evidence="1 2" key="1">
    <citation type="submission" date="2019-07" db="EMBL/GenBank/DDBJ databases">
        <title>Whole genome shotgun sequence of Chryseobacterium hagamense NBRC 105253.</title>
        <authorList>
            <person name="Hosoyama A."/>
            <person name="Uohara A."/>
            <person name="Ohji S."/>
            <person name="Ichikawa N."/>
        </authorList>
    </citation>
    <scope>NUCLEOTIDE SEQUENCE [LARGE SCALE GENOMIC DNA]</scope>
    <source>
        <strain evidence="1 2">NBRC 105253</strain>
    </source>
</reference>
<sequence>MFEIIIKEKAKIEKLDSNDFDITEAIYSIYKNGKFMIFINWNGFYIPMNGSTLSQIFDDIIEMLEALLDIESNNFSVNFLDSCFTAVWEFSKENENIKIKSEWIEIAPYNLKNITIEELNKVSNIVKINKVDFIRKWDFLIKIIKDDLIISGYDIDLEGLEYLRNLK</sequence>
<evidence type="ECO:0000313" key="1">
    <source>
        <dbReference type="EMBL" id="GEN76890.1"/>
    </source>
</evidence>
<dbReference type="Proteomes" id="UP000321863">
    <property type="component" value="Unassembled WGS sequence"/>
</dbReference>
<dbReference type="EMBL" id="BJYJ01000014">
    <property type="protein sequence ID" value="GEN76890.1"/>
    <property type="molecule type" value="Genomic_DNA"/>
</dbReference>
<protein>
    <submittedName>
        <fullName evidence="1">Uncharacterized protein</fullName>
    </submittedName>
</protein>